<organism evidence="1 2">
    <name type="scientific">Hallella bergensis DSM 17361</name>
    <dbReference type="NCBI Taxonomy" id="585502"/>
    <lineage>
        <taxon>Bacteria</taxon>
        <taxon>Pseudomonadati</taxon>
        <taxon>Bacteroidota</taxon>
        <taxon>Bacteroidia</taxon>
        <taxon>Bacteroidales</taxon>
        <taxon>Prevotellaceae</taxon>
        <taxon>Hallella</taxon>
    </lineage>
</organism>
<dbReference type="HOGENOM" id="CLU_601112_0_0_10"/>
<evidence type="ECO:0000313" key="1">
    <source>
        <dbReference type="EMBL" id="EFA43589.1"/>
    </source>
</evidence>
<dbReference type="InterPro" id="IPR032276">
    <property type="entry name" value="DUF4836"/>
</dbReference>
<comment type="caution">
    <text evidence="1">The sequence shown here is derived from an EMBL/GenBank/DDBJ whole genome shotgun (WGS) entry which is preliminary data.</text>
</comment>
<keyword evidence="2" id="KW-1185">Reference proteome</keyword>
<sequence length="449" mass="49040">MKKIVYFILTWFTLLCVSCSDTDYLNTIPSESKLLMGINPTKLSGTGNQVLLKTMLQVSNLNNTGIDLSSNIYIFEDAQSNLGLCAKVSDGDKLGQTLNKVAKKIPSKKGFEFYALSNNWVVGYSDKATLIMGPVLQEAMLDLSTTMAKYLAADEKDGIVSTPIFSKLDSIDAPMSLVCEADALPEQLVTPFTLGTPRGTDASEIMIAAEMAVEKGCLIIKGKTFSLKPKINEALQHAAKIYRPIEGKYVASMANSDAFGLFMNVEGAKLIELMRQNKGIRMMLAGINSAIDMDNIIKSIDGDMVLISPALATQGLRMSMAAKLKHADWLADVDYWKQSVPAGGHIGDWGRDCYYYTGNNTTYFFGVTNDWQYMSGDSKNAALRSVMPATNPISSFLQNKIKGERLAMVINFSALQGSKAQTFASLLRPVFGDLNAIVYTLKVDSVNND</sequence>
<proteinExistence type="predicted"/>
<dbReference type="EMBL" id="ACKS01000077">
    <property type="protein sequence ID" value="EFA43589.1"/>
    <property type="molecule type" value="Genomic_DNA"/>
</dbReference>
<accession>D1PYC4</accession>
<name>D1PYC4_9BACT</name>
<dbReference type="OrthoDB" id="1081992at2"/>
<dbReference type="Proteomes" id="UP000003160">
    <property type="component" value="Unassembled WGS sequence"/>
</dbReference>
<dbReference type="AlphaFoldDB" id="D1PYC4"/>
<reference evidence="1 2" key="1">
    <citation type="submission" date="2009-10" db="EMBL/GenBank/DDBJ databases">
        <authorList>
            <person name="Qin X."/>
            <person name="Bachman B."/>
            <person name="Battles P."/>
            <person name="Bell A."/>
            <person name="Bess C."/>
            <person name="Bickham C."/>
            <person name="Chaboub L."/>
            <person name="Chen D."/>
            <person name="Coyle M."/>
            <person name="Deiros D.R."/>
            <person name="Dinh H."/>
            <person name="Forbes L."/>
            <person name="Fowler G."/>
            <person name="Francisco L."/>
            <person name="Fu Q."/>
            <person name="Gubbala S."/>
            <person name="Hale W."/>
            <person name="Han Y."/>
            <person name="Hemphill L."/>
            <person name="Highlander S.K."/>
            <person name="Hirani K."/>
            <person name="Hogues M."/>
            <person name="Jackson L."/>
            <person name="Jakkamsetti A."/>
            <person name="Javaid M."/>
            <person name="Jiang H."/>
            <person name="Korchina V."/>
            <person name="Kovar C."/>
            <person name="Lara F."/>
            <person name="Lee S."/>
            <person name="Mata R."/>
            <person name="Mathew T."/>
            <person name="Moen C."/>
            <person name="Morales K."/>
            <person name="Munidasa M."/>
            <person name="Nazareth L."/>
            <person name="Ngo R."/>
            <person name="Nguyen L."/>
            <person name="Okwuonu G."/>
            <person name="Ongeri F."/>
            <person name="Patil S."/>
            <person name="Petrosino J."/>
            <person name="Pham C."/>
            <person name="Pham P."/>
            <person name="Pu L.-L."/>
            <person name="Puazo M."/>
            <person name="Raj R."/>
            <person name="Reid J."/>
            <person name="Rouhana J."/>
            <person name="Saada N."/>
            <person name="Shang Y."/>
            <person name="Simmons D."/>
            <person name="Thornton R."/>
            <person name="Warren J."/>
            <person name="Weissenberger G."/>
            <person name="Zhang J."/>
            <person name="Zhang L."/>
            <person name="Zhou C."/>
            <person name="Zhu D."/>
            <person name="Muzny D."/>
            <person name="Worley K."/>
            <person name="Gibbs R."/>
        </authorList>
    </citation>
    <scope>NUCLEOTIDE SEQUENCE [LARGE SCALE GENOMIC DNA]</scope>
    <source>
        <strain evidence="1 2">DSM 17361</strain>
    </source>
</reference>
<evidence type="ECO:0000313" key="2">
    <source>
        <dbReference type="Proteomes" id="UP000003160"/>
    </source>
</evidence>
<dbReference type="Pfam" id="PF16120">
    <property type="entry name" value="DUF4836"/>
    <property type="match status" value="1"/>
</dbReference>
<gene>
    <name evidence="1" type="ORF">HMPREF0645_1959</name>
</gene>
<dbReference type="RefSeq" id="WP_007174062.1">
    <property type="nucleotide sequence ID" value="NZ_GG704781.1"/>
</dbReference>
<evidence type="ECO:0008006" key="3">
    <source>
        <dbReference type="Google" id="ProtNLM"/>
    </source>
</evidence>
<dbReference type="eggNOG" id="ENOG50332SD">
    <property type="taxonomic scope" value="Bacteria"/>
</dbReference>
<protein>
    <recommendedName>
        <fullName evidence="3">DUF4836 domain-containing protein</fullName>
    </recommendedName>
</protein>